<protein>
    <recommendedName>
        <fullName evidence="3">N-acetyltransferase domain-containing protein</fullName>
    </recommendedName>
</protein>
<evidence type="ECO:0000313" key="2">
    <source>
        <dbReference type="Proteomes" id="UP001519363"/>
    </source>
</evidence>
<reference evidence="1 2" key="1">
    <citation type="submission" date="2021-03" db="EMBL/GenBank/DDBJ databases">
        <title>Sequencing the genomes of 1000 actinobacteria strains.</title>
        <authorList>
            <person name="Klenk H.-P."/>
        </authorList>
    </citation>
    <scope>NUCLEOTIDE SEQUENCE [LARGE SCALE GENOMIC DNA]</scope>
    <source>
        <strain evidence="1 2">DSM 44580</strain>
    </source>
</reference>
<dbReference type="SUPFAM" id="SSF55729">
    <property type="entry name" value="Acyl-CoA N-acyltransferases (Nat)"/>
    <property type="match status" value="1"/>
</dbReference>
<gene>
    <name evidence="1" type="ORF">JOF53_000743</name>
</gene>
<dbReference type="Gene3D" id="3.40.630.30">
    <property type="match status" value="1"/>
</dbReference>
<comment type="caution">
    <text evidence="1">The sequence shown here is derived from an EMBL/GenBank/DDBJ whole genome shotgun (WGS) entry which is preliminary data.</text>
</comment>
<dbReference type="EMBL" id="JAGIOO010000001">
    <property type="protein sequence ID" value="MBP2471871.1"/>
    <property type="molecule type" value="Genomic_DNA"/>
</dbReference>
<proteinExistence type="predicted"/>
<dbReference type="Proteomes" id="UP001519363">
    <property type="component" value="Unassembled WGS sequence"/>
</dbReference>
<evidence type="ECO:0008006" key="3">
    <source>
        <dbReference type="Google" id="ProtNLM"/>
    </source>
</evidence>
<dbReference type="InterPro" id="IPR016181">
    <property type="entry name" value="Acyl_CoA_acyltransferase"/>
</dbReference>
<organism evidence="1 2">
    <name type="scientific">Crossiella equi</name>
    <dbReference type="NCBI Taxonomy" id="130796"/>
    <lineage>
        <taxon>Bacteria</taxon>
        <taxon>Bacillati</taxon>
        <taxon>Actinomycetota</taxon>
        <taxon>Actinomycetes</taxon>
        <taxon>Pseudonocardiales</taxon>
        <taxon>Pseudonocardiaceae</taxon>
        <taxon>Crossiella</taxon>
    </lineage>
</organism>
<dbReference type="RefSeq" id="WP_086784880.1">
    <property type="nucleotide sequence ID" value="NZ_JAGIOO010000001.1"/>
</dbReference>
<accession>A0ABS5A5K4</accession>
<name>A0ABS5A5K4_9PSEU</name>
<evidence type="ECO:0000313" key="1">
    <source>
        <dbReference type="EMBL" id="MBP2471871.1"/>
    </source>
</evidence>
<sequence length="257" mass="27766">MTAPYLAAAREAGLLHHLRGHAYVLGEFHDALSGTTFPFVEHAEDGLLADPALLEELPPGPVLLRTEGERVPDGPWTRWLTYLRLPAEPARPETDLVCAPARAEEEPLVAEWLWQAFLAGAPEAAPDAVAGVVAAVLAAPGRHTLVARREGRAIGHATLLPGGHDDVTGESFVELVDSLVEAEQDRRVATELFVHAAWRLARELGEPLVGNVVHHSGGQRVLDSLCRRGWRVWHSYWTSTPSGVSQVSRSTPPAVSA</sequence>
<keyword evidence="2" id="KW-1185">Reference proteome</keyword>